<dbReference type="InterPro" id="IPR006076">
    <property type="entry name" value="FAD-dep_OxRdtase"/>
</dbReference>
<dbReference type="PANTHER" id="PTHR13847">
    <property type="entry name" value="SARCOSINE DEHYDROGENASE-RELATED"/>
    <property type="match status" value="1"/>
</dbReference>
<evidence type="ECO:0000256" key="1">
    <source>
        <dbReference type="ARBA" id="ARBA00009410"/>
    </source>
</evidence>
<evidence type="ECO:0000313" key="5">
    <source>
        <dbReference type="Proteomes" id="UP000001964"/>
    </source>
</evidence>
<dbReference type="GO" id="GO:0005737">
    <property type="term" value="C:cytoplasm"/>
    <property type="evidence" value="ECO:0007669"/>
    <property type="project" value="TreeGrafter"/>
</dbReference>
<dbReference type="Gene3D" id="3.30.9.10">
    <property type="entry name" value="D-Amino Acid Oxidase, subunit A, domain 2"/>
    <property type="match status" value="1"/>
</dbReference>
<dbReference type="GO" id="GO:0005886">
    <property type="term" value="C:plasma membrane"/>
    <property type="evidence" value="ECO:0007669"/>
    <property type="project" value="TreeGrafter"/>
</dbReference>
<dbReference type="Gene3D" id="3.50.50.60">
    <property type="entry name" value="FAD/NAD(P)-binding domain"/>
    <property type="match status" value="2"/>
</dbReference>
<keyword evidence="5" id="KW-1185">Reference proteome</keyword>
<evidence type="ECO:0000256" key="2">
    <source>
        <dbReference type="ARBA" id="ARBA00023002"/>
    </source>
</evidence>
<proteinExistence type="inferred from homology"/>
<dbReference type="HOGENOM" id="CLU_007884_9_2_5"/>
<dbReference type="eggNOG" id="COG0665">
    <property type="taxonomic scope" value="Bacteria"/>
</dbReference>
<dbReference type="NCBIfam" id="NF001933">
    <property type="entry name" value="PRK00711.1"/>
    <property type="match status" value="1"/>
</dbReference>
<dbReference type="STRING" id="394221.Mmar10_2102"/>
<reference evidence="4 5" key="1">
    <citation type="submission" date="2006-08" db="EMBL/GenBank/DDBJ databases">
        <title>Complete sequence of Maricaulis maris MCS10.</title>
        <authorList>
            <consortium name="US DOE Joint Genome Institute"/>
            <person name="Copeland A."/>
            <person name="Lucas S."/>
            <person name="Lapidus A."/>
            <person name="Barry K."/>
            <person name="Detter J.C."/>
            <person name="Glavina del Rio T."/>
            <person name="Hammon N."/>
            <person name="Israni S."/>
            <person name="Dalin E."/>
            <person name="Tice H."/>
            <person name="Pitluck S."/>
            <person name="Saunders E."/>
            <person name="Brettin T."/>
            <person name="Bruce D."/>
            <person name="Han C."/>
            <person name="Tapia R."/>
            <person name="Gilna P."/>
            <person name="Schmutz J."/>
            <person name="Larimer F."/>
            <person name="Land M."/>
            <person name="Hauser L."/>
            <person name="Kyrpides N."/>
            <person name="Mikhailova N."/>
            <person name="Viollier P."/>
            <person name="Stephens C."/>
            <person name="Richardson P."/>
        </authorList>
    </citation>
    <scope>NUCLEOTIDE SEQUENCE [LARGE SCALE GENOMIC DNA]</scope>
    <source>
        <strain evidence="4 5">MCS10</strain>
    </source>
</reference>
<dbReference type="Pfam" id="PF01266">
    <property type="entry name" value="DAO"/>
    <property type="match status" value="1"/>
</dbReference>
<dbReference type="EC" id="1.4.99.6" evidence="4"/>
<feature type="domain" description="FAD dependent oxidoreductase" evidence="3">
    <location>
        <begin position="10"/>
        <end position="409"/>
    </location>
</feature>
<dbReference type="Proteomes" id="UP000001964">
    <property type="component" value="Chromosome"/>
</dbReference>
<name>Q0AMU3_MARMM</name>
<organism evidence="4 5">
    <name type="scientific">Maricaulis maris (strain MCS10)</name>
    <name type="common">Caulobacter maris</name>
    <dbReference type="NCBI Taxonomy" id="394221"/>
    <lineage>
        <taxon>Bacteria</taxon>
        <taxon>Pseudomonadati</taxon>
        <taxon>Pseudomonadota</taxon>
        <taxon>Alphaproteobacteria</taxon>
        <taxon>Maricaulales</taxon>
        <taxon>Maricaulaceae</taxon>
        <taxon>Maricaulis</taxon>
    </lineage>
</organism>
<comment type="similarity">
    <text evidence="1">Belongs to the DadA oxidoreductase family.</text>
</comment>
<accession>Q0AMU3</accession>
<dbReference type="SUPFAM" id="SSF51905">
    <property type="entry name" value="FAD/NAD(P)-binding domain"/>
    <property type="match status" value="1"/>
</dbReference>
<protein>
    <submittedName>
        <fullName evidence="4">D-amino-acid dehydrogenase</fullName>
        <ecNumber evidence="4">1.4.99.6</ecNumber>
    </submittedName>
</protein>
<dbReference type="SUPFAM" id="SSF54373">
    <property type="entry name" value="FAD-linked reductases, C-terminal domain"/>
    <property type="match status" value="1"/>
</dbReference>
<dbReference type="InterPro" id="IPR036188">
    <property type="entry name" value="FAD/NAD-bd_sf"/>
</dbReference>
<keyword evidence="2 4" id="KW-0560">Oxidoreductase</keyword>
<dbReference type="GO" id="GO:0055130">
    <property type="term" value="P:D-alanine catabolic process"/>
    <property type="evidence" value="ECO:0007669"/>
    <property type="project" value="TreeGrafter"/>
</dbReference>
<sequence>MKEYFVSHQDVIIVGAGLAGVAAAHALRQRGHDVLVLDSHDGPARETSFANAGALTPSEPEPWNAPGVHWQLLASLPDPHSAMKLRLAPLPGLIPWGLKFLANSTRKRYEAAALANFALSRYSLTETQAVRDAHKLDFANLARGTMKVCRDARALEPDRQTSQALTDAGLRWQVLDRAEMVAREPMLADVAGDLAGAVFYPDDESGDAHLFTKALASVATDMGVRFEYNSPVDSLIDRAGRISGVRTATEEIEADQVVLATGHATRRLLAPLGLHLPVRPVKGYSLSLDMSQLNQRPGLPVVDEQLHAIVSPLGDTLRIAGTAEFAGEDRTLRGERVDNLRMLLGRLYPTLADSLLDGDNKAWCGFRPMSADGRPFIGETRAPGLWLNTGHGHLGWTQAMGSAGLLASLLDGETPPVPAEAFSARRF</sequence>
<evidence type="ECO:0000259" key="3">
    <source>
        <dbReference type="Pfam" id="PF01266"/>
    </source>
</evidence>
<dbReference type="GO" id="GO:0008718">
    <property type="term" value="F:D-amino-acid dehydrogenase activity"/>
    <property type="evidence" value="ECO:0007669"/>
    <property type="project" value="TreeGrafter"/>
</dbReference>
<evidence type="ECO:0000313" key="4">
    <source>
        <dbReference type="EMBL" id="ABI66394.1"/>
    </source>
</evidence>
<dbReference type="KEGG" id="mmr:Mmar10_2102"/>
<dbReference type="PANTHER" id="PTHR13847:SF280">
    <property type="entry name" value="D-AMINO ACID DEHYDROGENASE"/>
    <property type="match status" value="1"/>
</dbReference>
<gene>
    <name evidence="4" type="ordered locus">Mmar10_2102</name>
</gene>
<dbReference type="EMBL" id="CP000449">
    <property type="protein sequence ID" value="ABI66394.1"/>
    <property type="molecule type" value="Genomic_DNA"/>
</dbReference>
<dbReference type="AlphaFoldDB" id="Q0AMU3"/>